<evidence type="ECO:0000313" key="3">
    <source>
        <dbReference type="EMBL" id="ETM31206.1"/>
    </source>
</evidence>
<organism evidence="3">
    <name type="scientific">Phytophthora nicotianae</name>
    <name type="common">Potato buckeye rot agent</name>
    <name type="synonym">Phytophthora parasitica</name>
    <dbReference type="NCBI Taxonomy" id="4792"/>
    <lineage>
        <taxon>Eukaryota</taxon>
        <taxon>Sar</taxon>
        <taxon>Stramenopiles</taxon>
        <taxon>Oomycota</taxon>
        <taxon>Peronosporomycetes</taxon>
        <taxon>Peronosporales</taxon>
        <taxon>Peronosporaceae</taxon>
        <taxon>Phytophthora</taxon>
    </lineage>
</organism>
<feature type="region of interest" description="Disordered" evidence="1">
    <location>
        <begin position="1"/>
        <end position="111"/>
    </location>
</feature>
<feature type="non-terminal residue" evidence="3">
    <location>
        <position position="1"/>
    </location>
</feature>
<dbReference type="EMBL" id="KI696623">
    <property type="protein sequence ID" value="ETM31206.1"/>
    <property type="molecule type" value="Genomic_DNA"/>
</dbReference>
<evidence type="ECO:0000313" key="2">
    <source>
        <dbReference type="EMBL" id="ETL77942.1"/>
    </source>
</evidence>
<dbReference type="OrthoDB" id="146764at2759"/>
<feature type="compositionally biased region" description="Basic residues" evidence="1">
    <location>
        <begin position="55"/>
        <end position="67"/>
    </location>
</feature>
<protein>
    <submittedName>
        <fullName evidence="3">Uncharacterized protein</fullName>
    </submittedName>
</protein>
<reference evidence="2" key="1">
    <citation type="submission" date="2013-11" db="EMBL/GenBank/DDBJ databases">
        <title>The Genome Sequence of Phytophthora parasitica CHvinca01.</title>
        <authorList>
            <consortium name="The Broad Institute Genomics Platform"/>
            <person name="Russ C."/>
            <person name="Tyler B."/>
            <person name="Panabieres F."/>
            <person name="Shan W."/>
            <person name="Tripathy S."/>
            <person name="Grunwald N."/>
            <person name="Machado M."/>
            <person name="Johnson C.S."/>
            <person name="Arredondo F."/>
            <person name="Hong C."/>
            <person name="Coffey M."/>
            <person name="Young S.K."/>
            <person name="Zeng Q."/>
            <person name="Gargeya S."/>
            <person name="Fitzgerald M."/>
            <person name="Abouelleil A."/>
            <person name="Alvarado L."/>
            <person name="Chapman S.B."/>
            <person name="Gainer-Dewar J."/>
            <person name="Goldberg J."/>
            <person name="Griggs A."/>
            <person name="Gujja S."/>
            <person name="Hansen M."/>
            <person name="Howarth C."/>
            <person name="Imamovic A."/>
            <person name="Ireland A."/>
            <person name="Larimer J."/>
            <person name="McCowan C."/>
            <person name="Murphy C."/>
            <person name="Pearson M."/>
            <person name="Poon T.W."/>
            <person name="Priest M."/>
            <person name="Roberts A."/>
            <person name="Saif S."/>
            <person name="Shea T."/>
            <person name="Sykes S."/>
            <person name="Wortman J."/>
            <person name="Nusbaum C."/>
            <person name="Birren B."/>
        </authorList>
    </citation>
    <scope>NUCLEOTIDE SEQUENCE [LARGE SCALE GENOMIC DNA]</scope>
    <source>
        <strain evidence="2">CHvinca01</strain>
    </source>
</reference>
<sequence>LPGIEVGMGAIPRKRVNPGRTTPKQLMGDPRPPRQTKLGDRRVVRASNSTGTKPSRSHLRIGRHRGRWSTDELTSTKRDQVTTGTRQNPAQRRIADEQRTDGRTVDGLGLGHAGVRVLGQLDGRKADKDEQEATVSELLDDCDE</sequence>
<dbReference type="Proteomes" id="UP000054423">
    <property type="component" value="Unassembled WGS sequence"/>
</dbReference>
<name>W2M4A1_PHYNI</name>
<proteinExistence type="predicted"/>
<feature type="compositionally biased region" description="Basic and acidic residues" evidence="1">
    <location>
        <begin position="68"/>
        <end position="80"/>
    </location>
</feature>
<dbReference type="VEuPathDB" id="FungiDB:PPTG_18851"/>
<feature type="compositionally biased region" description="Polar residues" evidence="1">
    <location>
        <begin position="81"/>
        <end position="90"/>
    </location>
</feature>
<dbReference type="AlphaFoldDB" id="W2M4A1"/>
<accession>W2M4A1</accession>
<gene>
    <name evidence="3" type="ORF">L914_21210</name>
    <name evidence="2" type="ORF">L917_21199</name>
</gene>
<dbReference type="EMBL" id="KI683409">
    <property type="protein sequence ID" value="ETL77942.1"/>
    <property type="molecule type" value="Genomic_DNA"/>
</dbReference>
<dbReference type="Proteomes" id="UP000054532">
    <property type="component" value="Unassembled WGS sequence"/>
</dbReference>
<evidence type="ECO:0000256" key="1">
    <source>
        <dbReference type="SAM" id="MobiDB-lite"/>
    </source>
</evidence>
<reference evidence="3" key="2">
    <citation type="submission" date="2013-11" db="EMBL/GenBank/DDBJ databases">
        <title>The Genome Sequence of Phytophthora parasitica IAC_01/95.</title>
        <authorList>
            <consortium name="The Broad Institute Genomics Platform"/>
            <person name="Russ C."/>
            <person name="Tyler B."/>
            <person name="Panabieres F."/>
            <person name="Shan W."/>
            <person name="Tripathy S."/>
            <person name="Grunwald N."/>
            <person name="Machado M."/>
            <person name="Johnson C.S."/>
            <person name="Arredondo F."/>
            <person name="Hong C."/>
            <person name="Coffey M."/>
            <person name="Young S.K."/>
            <person name="Zeng Q."/>
            <person name="Gargeya S."/>
            <person name="Fitzgerald M."/>
            <person name="Abouelleil A."/>
            <person name="Alvarado L."/>
            <person name="Chapman S.B."/>
            <person name="Gainer-Dewar J."/>
            <person name="Goldberg J."/>
            <person name="Griggs A."/>
            <person name="Gujja S."/>
            <person name="Hansen M."/>
            <person name="Howarth C."/>
            <person name="Imamovic A."/>
            <person name="Ireland A."/>
            <person name="Larimer J."/>
            <person name="McCowan C."/>
            <person name="Murphy C."/>
            <person name="Pearson M."/>
            <person name="Poon T.W."/>
            <person name="Priest M."/>
            <person name="Roberts A."/>
            <person name="Saif S."/>
            <person name="Shea T."/>
            <person name="Sykes S."/>
            <person name="Wortman J."/>
            <person name="Nusbaum C."/>
            <person name="Birren B."/>
        </authorList>
    </citation>
    <scope>NUCLEOTIDE SEQUENCE [LARGE SCALE GENOMIC DNA]</scope>
    <source>
        <strain evidence="3">IAC_01/95</strain>
    </source>
</reference>
<feature type="compositionally biased region" description="Basic and acidic residues" evidence="1">
    <location>
        <begin position="93"/>
        <end position="104"/>
    </location>
</feature>